<feature type="non-terminal residue" evidence="6">
    <location>
        <position position="167"/>
    </location>
</feature>
<dbReference type="InterPro" id="IPR011054">
    <property type="entry name" value="Rudment_hybrid_motif"/>
</dbReference>
<dbReference type="SMART" id="SM00878">
    <property type="entry name" value="Biotin_carb_C"/>
    <property type="match status" value="1"/>
</dbReference>
<dbReference type="GO" id="GO:0005739">
    <property type="term" value="C:mitochondrion"/>
    <property type="evidence" value="ECO:0007669"/>
    <property type="project" value="TreeGrafter"/>
</dbReference>
<dbReference type="PANTHER" id="PTHR18866">
    <property type="entry name" value="CARBOXYLASE:PYRUVATE/ACETYL-COA/PROPIONYL-COA CARBOXYLASE"/>
    <property type="match status" value="1"/>
</dbReference>
<accession>A0AAV2SM23</accession>
<dbReference type="InterPro" id="IPR011764">
    <property type="entry name" value="Biotin_carboxylation_dom"/>
</dbReference>
<dbReference type="InterPro" id="IPR050856">
    <property type="entry name" value="Biotin_carboxylase_complex"/>
</dbReference>
<dbReference type="Pfam" id="PF02785">
    <property type="entry name" value="Biotin_carb_C"/>
    <property type="match status" value="1"/>
</dbReference>
<dbReference type="EMBL" id="CAXKWB010086753">
    <property type="protein sequence ID" value="CAL4211502.1"/>
    <property type="molecule type" value="Genomic_DNA"/>
</dbReference>
<dbReference type="Pfam" id="PF02786">
    <property type="entry name" value="CPSase_L_D2"/>
    <property type="match status" value="1"/>
</dbReference>
<evidence type="ECO:0000259" key="5">
    <source>
        <dbReference type="PROSITE" id="PS50979"/>
    </source>
</evidence>
<dbReference type="Proteomes" id="UP001497623">
    <property type="component" value="Unassembled WGS sequence"/>
</dbReference>
<dbReference type="AlphaFoldDB" id="A0AAV2SM23"/>
<dbReference type="PROSITE" id="PS50979">
    <property type="entry name" value="BC"/>
    <property type="match status" value="1"/>
</dbReference>
<dbReference type="GO" id="GO:0005524">
    <property type="term" value="F:ATP binding"/>
    <property type="evidence" value="ECO:0007669"/>
    <property type="project" value="UniProtKB-KW"/>
</dbReference>
<reference evidence="6 7" key="1">
    <citation type="submission" date="2024-05" db="EMBL/GenBank/DDBJ databases">
        <authorList>
            <person name="Wallberg A."/>
        </authorList>
    </citation>
    <scope>NUCLEOTIDE SEQUENCE [LARGE SCALE GENOMIC DNA]</scope>
</reference>
<keyword evidence="7" id="KW-1185">Reference proteome</keyword>
<evidence type="ECO:0000256" key="2">
    <source>
        <dbReference type="ARBA" id="ARBA00022741"/>
    </source>
</evidence>
<evidence type="ECO:0000313" key="7">
    <source>
        <dbReference type="Proteomes" id="UP001497623"/>
    </source>
</evidence>
<proteinExistence type="predicted"/>
<keyword evidence="4" id="KW-0092">Biotin</keyword>
<dbReference type="GO" id="GO:0004658">
    <property type="term" value="F:propionyl-CoA carboxylase activity"/>
    <property type="evidence" value="ECO:0007669"/>
    <property type="project" value="TreeGrafter"/>
</dbReference>
<evidence type="ECO:0000256" key="1">
    <source>
        <dbReference type="ARBA" id="ARBA00022598"/>
    </source>
</evidence>
<dbReference type="SUPFAM" id="SSF51246">
    <property type="entry name" value="Rudiment single hybrid motif"/>
    <property type="match status" value="1"/>
</dbReference>
<name>A0AAV2SM23_MEGNR</name>
<feature type="non-terminal residue" evidence="6">
    <location>
        <position position="1"/>
    </location>
</feature>
<protein>
    <recommendedName>
        <fullName evidence="5">Biotin carboxylation domain-containing protein</fullName>
    </recommendedName>
</protein>
<evidence type="ECO:0000313" key="6">
    <source>
        <dbReference type="EMBL" id="CAL4211502.1"/>
    </source>
</evidence>
<keyword evidence="1" id="KW-0436">Ligase</keyword>
<keyword evidence="2" id="KW-0547">Nucleotide-binding</keyword>
<comment type="caution">
    <text evidence="6">The sequence shown here is derived from an EMBL/GenBank/DDBJ whole genome shotgun (WGS) entry which is preliminary data.</text>
</comment>
<dbReference type="InterPro" id="IPR005482">
    <property type="entry name" value="Biotin_COase_C"/>
</dbReference>
<keyword evidence="3" id="KW-0067">ATP-binding</keyword>
<dbReference type="Gene3D" id="3.30.470.20">
    <property type="entry name" value="ATP-grasp fold, B domain"/>
    <property type="match status" value="1"/>
</dbReference>
<evidence type="ECO:0000256" key="4">
    <source>
        <dbReference type="ARBA" id="ARBA00023267"/>
    </source>
</evidence>
<gene>
    <name evidence="6" type="ORF">MNOR_LOCUS38392</name>
</gene>
<dbReference type="InterPro" id="IPR005479">
    <property type="entry name" value="CPAse_ATP-bd"/>
</dbReference>
<dbReference type="PANTHER" id="PTHR18866:SF33">
    <property type="entry name" value="METHYLCROTONOYL-COA CARBOXYLASE SUBUNIT ALPHA, MITOCHONDRIAL-RELATED"/>
    <property type="match status" value="1"/>
</dbReference>
<sequence length="167" mass="18918">VEHPITESITGVDLVHQMIRVAKGHPLNIKQSDVPIRGWAVESRVYAEDPFKNFGLPSIGRLHKYIEPLHIDKVRCDSGIEEGSDISIYYDPMICKLVCYGDTREEAIQRSIKALDAYVIRGVTHNIPLLRDILTEERFVAGNITTNYLPEVYPDGFKGKQLSPKEK</sequence>
<feature type="domain" description="Biotin carboxylation" evidence="5">
    <location>
        <begin position="1"/>
        <end position="154"/>
    </location>
</feature>
<organism evidence="6 7">
    <name type="scientific">Meganyctiphanes norvegica</name>
    <name type="common">Northern krill</name>
    <name type="synonym">Thysanopoda norvegica</name>
    <dbReference type="NCBI Taxonomy" id="48144"/>
    <lineage>
        <taxon>Eukaryota</taxon>
        <taxon>Metazoa</taxon>
        <taxon>Ecdysozoa</taxon>
        <taxon>Arthropoda</taxon>
        <taxon>Crustacea</taxon>
        <taxon>Multicrustacea</taxon>
        <taxon>Malacostraca</taxon>
        <taxon>Eumalacostraca</taxon>
        <taxon>Eucarida</taxon>
        <taxon>Euphausiacea</taxon>
        <taxon>Euphausiidae</taxon>
        <taxon>Meganyctiphanes</taxon>
    </lineage>
</organism>
<evidence type="ECO:0000256" key="3">
    <source>
        <dbReference type="ARBA" id="ARBA00022840"/>
    </source>
</evidence>